<dbReference type="EMBL" id="UZAJ01000864">
    <property type="protein sequence ID" value="VDO30554.1"/>
    <property type="molecule type" value="Genomic_DNA"/>
</dbReference>
<reference evidence="1 2" key="2">
    <citation type="submission" date="2018-11" db="EMBL/GenBank/DDBJ databases">
        <authorList>
            <consortium name="Pathogen Informatics"/>
        </authorList>
    </citation>
    <scope>NUCLEOTIDE SEQUENCE [LARGE SCALE GENOMIC DNA]</scope>
</reference>
<accession>A0A183H2L0</accession>
<evidence type="ECO:0000313" key="1">
    <source>
        <dbReference type="EMBL" id="VDO30554.1"/>
    </source>
</evidence>
<dbReference type="WBParaSite" id="OFLC_0000171901-mRNA-1">
    <property type="protein sequence ID" value="OFLC_0000171901-mRNA-1"/>
    <property type="gene ID" value="OFLC_0000171901"/>
</dbReference>
<name>A0A183H2L0_9BILA</name>
<evidence type="ECO:0000313" key="2">
    <source>
        <dbReference type="Proteomes" id="UP000267606"/>
    </source>
</evidence>
<protein>
    <submittedName>
        <fullName evidence="1 3">Uncharacterized protein</fullName>
    </submittedName>
</protein>
<evidence type="ECO:0000313" key="3">
    <source>
        <dbReference type="WBParaSite" id="OFLC_0000171901-mRNA-1"/>
    </source>
</evidence>
<reference evidence="3" key="1">
    <citation type="submission" date="2016-06" db="UniProtKB">
        <authorList>
            <consortium name="WormBaseParasite"/>
        </authorList>
    </citation>
    <scope>IDENTIFICATION</scope>
</reference>
<sequence length="242" mass="26970">MISGMSDEALFGMSCEEHRNELSEWSQCVIPNGDLTDAINRFLKSVKTFGCKLPPRRAIKFGLNFLRNNSKSYLEHPLYKRITVQNCGKCSRRIRCCKSVFPYTISYRSKPTELDQSKRSKSFLAQAYESEACSDSDASCIFDPLSASELQELTQMYPDAAVSKDGCDVSGYVTAELAILSKGPAYQYVEPLLCQILGTKIPTVNCVLYGNKCHCCCFSYTPQPDGYCHLSNNASFPCSSHS</sequence>
<dbReference type="Proteomes" id="UP000267606">
    <property type="component" value="Unassembled WGS sequence"/>
</dbReference>
<gene>
    <name evidence="1" type="ORF">OFLC_LOCUS1720</name>
</gene>
<keyword evidence="2" id="KW-1185">Reference proteome</keyword>
<organism evidence="3">
    <name type="scientific">Onchocerca flexuosa</name>
    <dbReference type="NCBI Taxonomy" id="387005"/>
    <lineage>
        <taxon>Eukaryota</taxon>
        <taxon>Metazoa</taxon>
        <taxon>Ecdysozoa</taxon>
        <taxon>Nematoda</taxon>
        <taxon>Chromadorea</taxon>
        <taxon>Rhabditida</taxon>
        <taxon>Spirurina</taxon>
        <taxon>Spiruromorpha</taxon>
        <taxon>Filarioidea</taxon>
        <taxon>Onchocercidae</taxon>
        <taxon>Onchocerca</taxon>
    </lineage>
</organism>
<dbReference type="AlphaFoldDB" id="A0A183H2L0"/>
<proteinExistence type="predicted"/>